<feature type="non-terminal residue" evidence="1">
    <location>
        <position position="68"/>
    </location>
</feature>
<dbReference type="EMBL" id="CACSLK010008833">
    <property type="protein sequence ID" value="CAA0811543.1"/>
    <property type="molecule type" value="Genomic_DNA"/>
</dbReference>
<evidence type="ECO:0000313" key="1">
    <source>
        <dbReference type="EMBL" id="CAA0811543.1"/>
    </source>
</evidence>
<keyword evidence="2" id="KW-1185">Reference proteome</keyword>
<dbReference type="AlphaFoldDB" id="A0A9N7MPB7"/>
<feature type="non-terminal residue" evidence="1">
    <location>
        <position position="1"/>
    </location>
</feature>
<reference evidence="1" key="1">
    <citation type="submission" date="2019-12" db="EMBL/GenBank/DDBJ databases">
        <authorList>
            <person name="Scholes J."/>
        </authorList>
    </citation>
    <scope>NUCLEOTIDE SEQUENCE</scope>
</reference>
<dbReference type="Proteomes" id="UP001153555">
    <property type="component" value="Unassembled WGS sequence"/>
</dbReference>
<name>A0A9N7MPB7_STRHE</name>
<evidence type="ECO:0000313" key="2">
    <source>
        <dbReference type="Proteomes" id="UP001153555"/>
    </source>
</evidence>
<proteinExistence type="predicted"/>
<sequence length="68" mass="7559">TPSISDTPSSQAIKFRKSFIDARRQNGTGETKFHQSQLPFSDITNHIQLDKHTEQNTCPTAIQTIGTS</sequence>
<accession>A0A9N7MPB7</accession>
<protein>
    <submittedName>
        <fullName evidence="1">Uncharacterized protein</fullName>
    </submittedName>
</protein>
<organism evidence="1 2">
    <name type="scientific">Striga hermonthica</name>
    <name type="common">Purple witchweed</name>
    <name type="synonym">Buchnera hermonthica</name>
    <dbReference type="NCBI Taxonomy" id="68872"/>
    <lineage>
        <taxon>Eukaryota</taxon>
        <taxon>Viridiplantae</taxon>
        <taxon>Streptophyta</taxon>
        <taxon>Embryophyta</taxon>
        <taxon>Tracheophyta</taxon>
        <taxon>Spermatophyta</taxon>
        <taxon>Magnoliopsida</taxon>
        <taxon>eudicotyledons</taxon>
        <taxon>Gunneridae</taxon>
        <taxon>Pentapetalae</taxon>
        <taxon>asterids</taxon>
        <taxon>lamiids</taxon>
        <taxon>Lamiales</taxon>
        <taxon>Orobanchaceae</taxon>
        <taxon>Buchnereae</taxon>
        <taxon>Striga</taxon>
    </lineage>
</organism>
<comment type="caution">
    <text evidence="1">The sequence shown here is derived from an EMBL/GenBank/DDBJ whole genome shotgun (WGS) entry which is preliminary data.</text>
</comment>
<gene>
    <name evidence="1" type="ORF">SHERM_12597</name>
</gene>